<comment type="caution">
    <text evidence="2">The sequence shown here is derived from an EMBL/GenBank/DDBJ whole genome shotgun (WGS) entry which is preliminary data.</text>
</comment>
<reference evidence="2 3" key="1">
    <citation type="submission" date="2018-12" db="EMBL/GenBank/DDBJ databases">
        <title>bacterium Hansschlegelia zhihuaiae S113.</title>
        <authorList>
            <person name="He J."/>
        </authorList>
    </citation>
    <scope>NUCLEOTIDE SEQUENCE [LARGE SCALE GENOMIC DNA]</scope>
    <source>
        <strain evidence="2 3">S 113</strain>
    </source>
</reference>
<accession>A0A4V1KJ56</accession>
<dbReference type="EMBL" id="RYFI01000011">
    <property type="protein sequence ID" value="RXF73022.1"/>
    <property type="molecule type" value="Genomic_DNA"/>
</dbReference>
<evidence type="ECO:0000256" key="1">
    <source>
        <dbReference type="SAM" id="SignalP"/>
    </source>
</evidence>
<keyword evidence="3" id="KW-1185">Reference proteome</keyword>
<dbReference type="OrthoDB" id="8449328at2"/>
<keyword evidence="1" id="KW-0732">Signal</keyword>
<evidence type="ECO:0000313" key="2">
    <source>
        <dbReference type="EMBL" id="RXF73022.1"/>
    </source>
</evidence>
<dbReference type="RefSeq" id="WP_128777882.1">
    <property type="nucleotide sequence ID" value="NZ_RYFI01000011.1"/>
</dbReference>
<sequence length="125" mass="13572">MRSLHRLVAAAVIMCSTAAVAQQAAPEQPADAAQQKAVDEAYLGRCQTAASKDLCACVVAVADSQLEDPTERQVFFDFMMGDVDKAKTARSLFGPQKNAQFNAKLQKADVMLGERCDRLKPQPKQ</sequence>
<name>A0A4V1KJ56_9HYPH</name>
<dbReference type="Proteomes" id="UP000289708">
    <property type="component" value="Unassembled WGS sequence"/>
</dbReference>
<dbReference type="AlphaFoldDB" id="A0A4V1KJ56"/>
<organism evidence="2 3">
    <name type="scientific">Hansschlegelia zhihuaiae</name>
    <dbReference type="NCBI Taxonomy" id="405005"/>
    <lineage>
        <taxon>Bacteria</taxon>
        <taxon>Pseudomonadati</taxon>
        <taxon>Pseudomonadota</taxon>
        <taxon>Alphaproteobacteria</taxon>
        <taxon>Hyphomicrobiales</taxon>
        <taxon>Methylopilaceae</taxon>
        <taxon>Hansschlegelia</taxon>
    </lineage>
</organism>
<evidence type="ECO:0000313" key="3">
    <source>
        <dbReference type="Proteomes" id="UP000289708"/>
    </source>
</evidence>
<protein>
    <submittedName>
        <fullName evidence="2">Uncharacterized protein</fullName>
    </submittedName>
</protein>
<feature type="chain" id="PRO_5020661137" evidence="1">
    <location>
        <begin position="22"/>
        <end position="125"/>
    </location>
</feature>
<proteinExistence type="predicted"/>
<gene>
    <name evidence="2" type="ORF">EK403_12875</name>
</gene>
<feature type="signal peptide" evidence="1">
    <location>
        <begin position="1"/>
        <end position="21"/>
    </location>
</feature>